<dbReference type="InterPro" id="IPR032805">
    <property type="entry name" value="Wax_synthase_dom"/>
</dbReference>
<feature type="transmembrane region" description="Helical" evidence="8">
    <location>
        <begin position="12"/>
        <end position="29"/>
    </location>
</feature>
<evidence type="ECO:0000256" key="8">
    <source>
        <dbReference type="SAM" id="Phobius"/>
    </source>
</evidence>
<feature type="transmembrane region" description="Helical" evidence="8">
    <location>
        <begin position="36"/>
        <end position="55"/>
    </location>
</feature>
<keyword evidence="4" id="KW-0808">Transferase</keyword>
<evidence type="ECO:0000256" key="3">
    <source>
        <dbReference type="ARBA" id="ARBA00007282"/>
    </source>
</evidence>
<dbReference type="EMBL" id="HBHP01012093">
    <property type="protein sequence ID" value="CAD9759121.1"/>
    <property type="molecule type" value="Transcribed_RNA"/>
</dbReference>
<dbReference type="GO" id="GO:0016020">
    <property type="term" value="C:membrane"/>
    <property type="evidence" value="ECO:0007669"/>
    <property type="project" value="UniProtKB-SubCell"/>
</dbReference>
<evidence type="ECO:0000259" key="9">
    <source>
        <dbReference type="Pfam" id="PF13813"/>
    </source>
</evidence>
<feature type="domain" description="Wax synthase" evidence="9">
    <location>
        <begin position="223"/>
        <end position="297"/>
    </location>
</feature>
<keyword evidence="5 8" id="KW-0812">Transmembrane</keyword>
<dbReference type="PANTHER" id="PTHR31595">
    <property type="entry name" value="LONG-CHAIN-ALCOHOL O-FATTY-ACYLTRANSFERASE 3-RELATED"/>
    <property type="match status" value="1"/>
</dbReference>
<proteinExistence type="inferred from homology"/>
<accession>A0A7S2TMC6</accession>
<dbReference type="Pfam" id="PF13813">
    <property type="entry name" value="MBOAT_2"/>
    <property type="match status" value="1"/>
</dbReference>
<dbReference type="PANTHER" id="PTHR31595:SF57">
    <property type="entry name" value="OS04G0481900 PROTEIN"/>
    <property type="match status" value="1"/>
</dbReference>
<protein>
    <recommendedName>
        <fullName evidence="9">Wax synthase domain-containing protein</fullName>
    </recommendedName>
</protein>
<evidence type="ECO:0000256" key="7">
    <source>
        <dbReference type="ARBA" id="ARBA00023136"/>
    </source>
</evidence>
<dbReference type="GO" id="GO:0008374">
    <property type="term" value="F:O-acyltransferase activity"/>
    <property type="evidence" value="ECO:0007669"/>
    <property type="project" value="InterPro"/>
</dbReference>
<organism evidence="10">
    <name type="scientific">Lotharella oceanica</name>
    <dbReference type="NCBI Taxonomy" id="641309"/>
    <lineage>
        <taxon>Eukaryota</taxon>
        <taxon>Sar</taxon>
        <taxon>Rhizaria</taxon>
        <taxon>Cercozoa</taxon>
        <taxon>Chlorarachniophyceae</taxon>
        <taxon>Lotharella</taxon>
    </lineage>
</organism>
<comment type="subcellular location">
    <subcellularLocation>
        <location evidence="1">Membrane</location>
        <topology evidence="1">Multi-pass membrane protein</topology>
    </subcellularLocation>
</comment>
<dbReference type="InterPro" id="IPR044851">
    <property type="entry name" value="Wax_synthase"/>
</dbReference>
<dbReference type="AlphaFoldDB" id="A0A7S2TMC6"/>
<keyword evidence="7 8" id="KW-0472">Membrane</keyword>
<evidence type="ECO:0000256" key="5">
    <source>
        <dbReference type="ARBA" id="ARBA00022692"/>
    </source>
</evidence>
<reference evidence="10" key="1">
    <citation type="submission" date="2021-01" db="EMBL/GenBank/DDBJ databases">
        <authorList>
            <person name="Corre E."/>
            <person name="Pelletier E."/>
            <person name="Niang G."/>
            <person name="Scheremetjew M."/>
            <person name="Finn R."/>
            <person name="Kale V."/>
            <person name="Holt S."/>
            <person name="Cochrane G."/>
            <person name="Meng A."/>
            <person name="Brown T."/>
            <person name="Cohen L."/>
        </authorList>
    </citation>
    <scope>NUCLEOTIDE SEQUENCE</scope>
    <source>
        <strain evidence="10">CCMP622</strain>
    </source>
</reference>
<evidence type="ECO:0000313" key="10">
    <source>
        <dbReference type="EMBL" id="CAD9759121.1"/>
    </source>
</evidence>
<comment type="similarity">
    <text evidence="3">Belongs to the wax synthase family.</text>
</comment>
<evidence type="ECO:0000256" key="6">
    <source>
        <dbReference type="ARBA" id="ARBA00022989"/>
    </source>
</evidence>
<dbReference type="GO" id="GO:0006629">
    <property type="term" value="P:lipid metabolic process"/>
    <property type="evidence" value="ECO:0007669"/>
    <property type="project" value="InterPro"/>
</dbReference>
<gene>
    <name evidence="10" type="ORF">LSP00402_LOCUS7512</name>
</gene>
<name>A0A7S2TMC6_9EUKA</name>
<comment type="pathway">
    <text evidence="2">Secondary metabolite biosynthesis.</text>
</comment>
<evidence type="ECO:0000256" key="1">
    <source>
        <dbReference type="ARBA" id="ARBA00004141"/>
    </source>
</evidence>
<sequence length="380" mass="41931">MAAPSSSTEAVGKSLAMITAAVLPITYLASGLKFEAKASLSAAIWAAYLGAVEVAHAPMPIHTVGAMMTSVFAFTLPLKATEMLLFKSQRVDPEERKQRSLGYDILMHVGDFMWMLFPVYRPEPEERREPLGAVLYGLECLASAFVKIIAMPLVVAKSHALSTGGGAAAFSSSSSSSSWLSTKSQLTLLFCANTLCGSAANDVTSGLTSMLTLGRYECLAFNNYPFLSTSVRELWGKRYNRLINEFLKDSVYKPLRRKGFTRDAGSLMTFAMSGLLHVWVARHTFRRGYVRTLVFFVIQMALVKIQDKTRQRFPSMPRVLQVMETMGLFLPSLYIYGGLFVEAYPEWLEINPVDTPAWAMPIVERAADACSLNLLAVPLE</sequence>
<evidence type="ECO:0000256" key="4">
    <source>
        <dbReference type="ARBA" id="ARBA00022679"/>
    </source>
</evidence>
<keyword evidence="6 8" id="KW-1133">Transmembrane helix</keyword>
<evidence type="ECO:0000256" key="2">
    <source>
        <dbReference type="ARBA" id="ARBA00005179"/>
    </source>
</evidence>